<dbReference type="Proteomes" id="UP000034107">
    <property type="component" value="Unassembled WGS sequence"/>
</dbReference>
<organism evidence="2 3">
    <name type="scientific">Candidatus Nomurabacteria bacterium GW2011_GWA1_46_11</name>
    <dbReference type="NCBI Taxonomy" id="1618732"/>
    <lineage>
        <taxon>Bacteria</taxon>
        <taxon>Candidatus Nomuraibacteriota</taxon>
    </lineage>
</organism>
<dbReference type="InterPro" id="IPR045584">
    <property type="entry name" value="Pilin-like"/>
</dbReference>
<dbReference type="InterPro" id="IPR012902">
    <property type="entry name" value="N_methyl_site"/>
</dbReference>
<dbReference type="Gene3D" id="3.30.700.10">
    <property type="entry name" value="Glycoprotein, Type 4 Pilin"/>
    <property type="match status" value="1"/>
</dbReference>
<dbReference type="PROSITE" id="PS00409">
    <property type="entry name" value="PROKAR_NTER_METHYL"/>
    <property type="match status" value="1"/>
</dbReference>
<name>A0A0G1NKH4_9BACT</name>
<proteinExistence type="predicted"/>
<keyword evidence="1" id="KW-1133">Transmembrane helix</keyword>
<dbReference type="NCBIfam" id="TIGR02532">
    <property type="entry name" value="IV_pilin_GFxxxE"/>
    <property type="match status" value="1"/>
</dbReference>
<feature type="transmembrane region" description="Helical" evidence="1">
    <location>
        <begin position="7"/>
        <end position="28"/>
    </location>
</feature>
<evidence type="ECO:0000256" key="1">
    <source>
        <dbReference type="SAM" id="Phobius"/>
    </source>
</evidence>
<evidence type="ECO:0000313" key="2">
    <source>
        <dbReference type="EMBL" id="KKU20852.1"/>
    </source>
</evidence>
<gene>
    <name evidence="2" type="ORF">UX31_C0026G0006</name>
</gene>
<dbReference type="AlphaFoldDB" id="A0A0G1NKH4"/>
<dbReference type="Pfam" id="PF07963">
    <property type="entry name" value="N_methyl"/>
    <property type="match status" value="1"/>
</dbReference>
<sequence>MKRGFTLIELLMVVAIVTTMSVLSAVVYSRFLNQNASDNTVDQIVQTLRKAQMYAMTSRKNGNSGWGVNYTSPTITMYQGSSFGSPTHNLALDETFGVNPSVEVTPFEVNFARASGLPDNTPTISVTTLNQTKTITINAEGVVSR</sequence>
<reference evidence="2 3" key="1">
    <citation type="journal article" date="2015" name="Nature">
        <title>rRNA introns, odd ribosomes, and small enigmatic genomes across a large radiation of phyla.</title>
        <authorList>
            <person name="Brown C.T."/>
            <person name="Hug L.A."/>
            <person name="Thomas B.C."/>
            <person name="Sharon I."/>
            <person name="Castelle C.J."/>
            <person name="Singh A."/>
            <person name="Wilkins M.J."/>
            <person name="Williams K.H."/>
            <person name="Banfield J.F."/>
        </authorList>
    </citation>
    <scope>NUCLEOTIDE SEQUENCE [LARGE SCALE GENOMIC DNA]</scope>
</reference>
<protein>
    <submittedName>
        <fullName evidence="2">Uncharacterized protein</fullName>
    </submittedName>
</protein>
<accession>A0A0G1NKH4</accession>
<keyword evidence="1" id="KW-0812">Transmembrane</keyword>
<dbReference type="SUPFAM" id="SSF54523">
    <property type="entry name" value="Pili subunits"/>
    <property type="match status" value="1"/>
</dbReference>
<comment type="caution">
    <text evidence="2">The sequence shown here is derived from an EMBL/GenBank/DDBJ whole genome shotgun (WGS) entry which is preliminary data.</text>
</comment>
<keyword evidence="1" id="KW-0472">Membrane</keyword>
<evidence type="ECO:0000313" key="3">
    <source>
        <dbReference type="Proteomes" id="UP000034107"/>
    </source>
</evidence>
<dbReference type="EMBL" id="LCLS01000026">
    <property type="protein sequence ID" value="KKU20852.1"/>
    <property type="molecule type" value="Genomic_DNA"/>
</dbReference>